<comment type="similarity">
    <text evidence="7">Belongs to the binding-protein-dependent transport system permease family.</text>
</comment>
<name>A0A9X4KD89_9BACL</name>
<keyword evidence="10" id="KW-1185">Reference proteome</keyword>
<evidence type="ECO:0000256" key="3">
    <source>
        <dbReference type="ARBA" id="ARBA00022475"/>
    </source>
</evidence>
<feature type="transmembrane region" description="Helical" evidence="7">
    <location>
        <begin position="144"/>
        <end position="165"/>
    </location>
</feature>
<evidence type="ECO:0000256" key="7">
    <source>
        <dbReference type="RuleBase" id="RU363032"/>
    </source>
</evidence>
<dbReference type="InterPro" id="IPR035906">
    <property type="entry name" value="MetI-like_sf"/>
</dbReference>
<evidence type="ECO:0000256" key="5">
    <source>
        <dbReference type="ARBA" id="ARBA00022989"/>
    </source>
</evidence>
<keyword evidence="4 7" id="KW-0812">Transmembrane</keyword>
<dbReference type="GO" id="GO:0005886">
    <property type="term" value="C:plasma membrane"/>
    <property type="evidence" value="ECO:0007669"/>
    <property type="project" value="UniProtKB-SubCell"/>
</dbReference>
<dbReference type="CDD" id="cd06261">
    <property type="entry name" value="TM_PBP2"/>
    <property type="match status" value="1"/>
</dbReference>
<sequence length="177" mass="19533">MPIGLLCGRWHSIRAIVAPLVHFYRPLPPLAYYTLLILWFGIGEMSKIMLLFLAGFAPIFIACVSAVESLDPAKMLVARILGASGWKLFRYVIFPSTLPDIFVGMRTSLGFIYTTLVAAEMVAAESGVGWMVLDASKFLKSDHVFVGILAMGLTGLVLEGCFRCLERLFVPWKGKAE</sequence>
<keyword evidence="2 7" id="KW-0813">Transport</keyword>
<dbReference type="GO" id="GO:0055085">
    <property type="term" value="P:transmembrane transport"/>
    <property type="evidence" value="ECO:0007669"/>
    <property type="project" value="InterPro"/>
</dbReference>
<proteinExistence type="inferred from homology"/>
<evidence type="ECO:0000256" key="2">
    <source>
        <dbReference type="ARBA" id="ARBA00022448"/>
    </source>
</evidence>
<dbReference type="PROSITE" id="PS50928">
    <property type="entry name" value="ABC_TM1"/>
    <property type="match status" value="1"/>
</dbReference>
<dbReference type="EMBL" id="JAPDHZ010000002">
    <property type="protein sequence ID" value="MDG0789444.1"/>
    <property type="molecule type" value="Genomic_DNA"/>
</dbReference>
<evidence type="ECO:0000313" key="9">
    <source>
        <dbReference type="EMBL" id="MDG0789444.1"/>
    </source>
</evidence>
<feature type="transmembrane region" description="Helical" evidence="7">
    <location>
        <begin position="110"/>
        <end position="132"/>
    </location>
</feature>
<dbReference type="PANTHER" id="PTHR30151">
    <property type="entry name" value="ALKANE SULFONATE ABC TRANSPORTER-RELATED, MEMBRANE SUBUNIT"/>
    <property type="match status" value="1"/>
</dbReference>
<dbReference type="GO" id="GO:0010438">
    <property type="term" value="P:cellular response to sulfur starvation"/>
    <property type="evidence" value="ECO:0007669"/>
    <property type="project" value="TreeGrafter"/>
</dbReference>
<evidence type="ECO:0000256" key="4">
    <source>
        <dbReference type="ARBA" id="ARBA00022692"/>
    </source>
</evidence>
<dbReference type="Pfam" id="PF00528">
    <property type="entry name" value="BPD_transp_1"/>
    <property type="match status" value="1"/>
</dbReference>
<evidence type="ECO:0000313" key="10">
    <source>
        <dbReference type="Proteomes" id="UP001153387"/>
    </source>
</evidence>
<feature type="transmembrane region" description="Helical" evidence="7">
    <location>
        <begin position="23"/>
        <end position="41"/>
    </location>
</feature>
<dbReference type="InterPro" id="IPR000515">
    <property type="entry name" value="MetI-like"/>
</dbReference>
<evidence type="ECO:0000259" key="8">
    <source>
        <dbReference type="PROSITE" id="PS50928"/>
    </source>
</evidence>
<dbReference type="SUPFAM" id="SSF161098">
    <property type="entry name" value="MetI-like"/>
    <property type="match status" value="1"/>
</dbReference>
<gene>
    <name evidence="9" type="ORF">OMP38_00195</name>
</gene>
<keyword evidence="6 7" id="KW-0472">Membrane</keyword>
<dbReference type="PANTHER" id="PTHR30151:SF25">
    <property type="entry name" value="TAURINE TRANSPORT SYSTEM PERMEASE PROTEIN TAUC"/>
    <property type="match status" value="1"/>
</dbReference>
<accession>A0A9X4KD89</accession>
<protein>
    <submittedName>
        <fullName evidence="9">ABC transporter permease subunit</fullName>
    </submittedName>
</protein>
<feature type="domain" description="ABC transmembrane type-1" evidence="8">
    <location>
        <begin position="1"/>
        <end position="166"/>
    </location>
</feature>
<reference evidence="9 10" key="1">
    <citation type="submission" date="2022-10" db="EMBL/GenBank/DDBJ databases">
        <title>Comparative genomic analysis of Cohnella hashimotonis sp. nov., isolated from the International Space Station.</title>
        <authorList>
            <person name="Simpson A."/>
            <person name="Venkateswaran K."/>
        </authorList>
    </citation>
    <scope>NUCLEOTIDE SEQUENCE [LARGE SCALE GENOMIC DNA]</scope>
    <source>
        <strain evidence="9 10">DSM 18997</strain>
    </source>
</reference>
<dbReference type="Proteomes" id="UP001153387">
    <property type="component" value="Unassembled WGS sequence"/>
</dbReference>
<feature type="transmembrane region" description="Helical" evidence="7">
    <location>
        <begin position="48"/>
        <end position="67"/>
    </location>
</feature>
<keyword evidence="5 7" id="KW-1133">Transmembrane helix</keyword>
<comment type="caution">
    <text evidence="9">The sequence shown here is derived from an EMBL/GenBank/DDBJ whole genome shotgun (WGS) entry which is preliminary data.</text>
</comment>
<organism evidence="9 10">
    <name type="scientific">Cohnella ginsengisoli</name>
    <dbReference type="NCBI Taxonomy" id="425004"/>
    <lineage>
        <taxon>Bacteria</taxon>
        <taxon>Bacillati</taxon>
        <taxon>Bacillota</taxon>
        <taxon>Bacilli</taxon>
        <taxon>Bacillales</taxon>
        <taxon>Paenibacillaceae</taxon>
        <taxon>Cohnella</taxon>
    </lineage>
</organism>
<dbReference type="Gene3D" id="1.10.3720.10">
    <property type="entry name" value="MetI-like"/>
    <property type="match status" value="1"/>
</dbReference>
<evidence type="ECO:0000256" key="6">
    <source>
        <dbReference type="ARBA" id="ARBA00023136"/>
    </source>
</evidence>
<comment type="subcellular location">
    <subcellularLocation>
        <location evidence="1 7">Cell membrane</location>
        <topology evidence="1 7">Multi-pass membrane protein</topology>
    </subcellularLocation>
</comment>
<dbReference type="AlphaFoldDB" id="A0A9X4KD89"/>
<keyword evidence="3" id="KW-1003">Cell membrane</keyword>
<evidence type="ECO:0000256" key="1">
    <source>
        <dbReference type="ARBA" id="ARBA00004651"/>
    </source>
</evidence>